<evidence type="ECO:0000256" key="6">
    <source>
        <dbReference type="RuleBase" id="RU003894"/>
    </source>
</evidence>
<evidence type="ECO:0000313" key="9">
    <source>
        <dbReference type="Proteomes" id="UP001515500"/>
    </source>
</evidence>
<keyword evidence="9" id="KW-1185">Reference proteome</keyword>
<dbReference type="GeneID" id="120257899"/>
<gene>
    <name evidence="10" type="primary">LOC120257899</name>
</gene>
<feature type="compositionally biased region" description="Basic and acidic residues" evidence="7">
    <location>
        <begin position="113"/>
        <end position="136"/>
    </location>
</feature>
<proteinExistence type="inferred from homology"/>
<dbReference type="GO" id="GO:0000786">
    <property type="term" value="C:nucleosome"/>
    <property type="evidence" value="ECO:0007669"/>
    <property type="project" value="InterPro"/>
</dbReference>
<dbReference type="GO" id="GO:0005634">
    <property type="term" value="C:nucleus"/>
    <property type="evidence" value="ECO:0007669"/>
    <property type="project" value="UniProtKB-SubCell"/>
</dbReference>
<dbReference type="PROSITE" id="PS51504">
    <property type="entry name" value="H15"/>
    <property type="match status" value="1"/>
</dbReference>
<dbReference type="Gene3D" id="1.10.10.10">
    <property type="entry name" value="Winged helix-like DNA-binding domain superfamily/Winged helix DNA-binding domain"/>
    <property type="match status" value="1"/>
</dbReference>
<reference evidence="10" key="1">
    <citation type="submission" date="2025-08" db="UniProtKB">
        <authorList>
            <consortium name="RefSeq"/>
        </authorList>
    </citation>
    <scope>IDENTIFICATION</scope>
</reference>
<dbReference type="Proteomes" id="UP001515500">
    <property type="component" value="Chromosome 4"/>
</dbReference>
<feature type="region of interest" description="Disordered" evidence="7">
    <location>
        <begin position="1"/>
        <end position="46"/>
    </location>
</feature>
<comment type="subcellular location">
    <subcellularLocation>
        <location evidence="2">Chromosome</location>
    </subcellularLocation>
    <subcellularLocation>
        <location evidence="1 6">Nucleus</location>
    </subcellularLocation>
</comment>
<comment type="similarity">
    <text evidence="6">Belongs to the histone H1/H5 family.</text>
</comment>
<keyword evidence="3 6" id="KW-0158">Chromosome</keyword>
<evidence type="ECO:0000313" key="10">
    <source>
        <dbReference type="RefSeq" id="XP_039121127.1"/>
    </source>
</evidence>
<evidence type="ECO:0000256" key="3">
    <source>
        <dbReference type="ARBA" id="ARBA00022454"/>
    </source>
</evidence>
<evidence type="ECO:0000256" key="1">
    <source>
        <dbReference type="ARBA" id="ARBA00004123"/>
    </source>
</evidence>
<protein>
    <submittedName>
        <fullName evidence="10">Histone H1-like</fullName>
    </submittedName>
</protein>
<keyword evidence="4 6" id="KW-0238">DNA-binding</keyword>
<dbReference type="RefSeq" id="XP_039121127.1">
    <property type="nucleotide sequence ID" value="XM_039265193.1"/>
</dbReference>
<feature type="compositionally biased region" description="Basic and acidic residues" evidence="7">
    <location>
        <begin position="18"/>
        <end position="36"/>
    </location>
</feature>
<dbReference type="AlphaFoldDB" id="A0AB40B1F9"/>
<sequence>MAAAGEAELVVAPVADEQPEKKLRTSKAPKDKKPVEAAKPASPNHPPYYQMIKEAILALHGKEGSSSYAIAKYMEEKHKEELPGNFKKMLAVQLRSFAAKGKLLKVKASFKLPESEKKDNKDDHEEEMKVADQPKKEMKKKAVVSLKSEINKMVGVRKTRKAALVKAKQPKSIKKG</sequence>
<dbReference type="PANTHER" id="PTHR11467">
    <property type="entry name" value="HISTONE H1"/>
    <property type="match status" value="1"/>
</dbReference>
<organism evidence="9 10">
    <name type="scientific">Dioscorea cayennensis subsp. rotundata</name>
    <name type="common">White Guinea yam</name>
    <name type="synonym">Dioscorea rotundata</name>
    <dbReference type="NCBI Taxonomy" id="55577"/>
    <lineage>
        <taxon>Eukaryota</taxon>
        <taxon>Viridiplantae</taxon>
        <taxon>Streptophyta</taxon>
        <taxon>Embryophyta</taxon>
        <taxon>Tracheophyta</taxon>
        <taxon>Spermatophyta</taxon>
        <taxon>Magnoliopsida</taxon>
        <taxon>Liliopsida</taxon>
        <taxon>Dioscoreales</taxon>
        <taxon>Dioscoreaceae</taxon>
        <taxon>Dioscorea</taxon>
    </lineage>
</organism>
<dbReference type="GO" id="GO:0003690">
    <property type="term" value="F:double-stranded DNA binding"/>
    <property type="evidence" value="ECO:0007669"/>
    <property type="project" value="TreeGrafter"/>
</dbReference>
<dbReference type="PRINTS" id="PR00624">
    <property type="entry name" value="HISTONEH5"/>
</dbReference>
<evidence type="ECO:0000256" key="7">
    <source>
        <dbReference type="SAM" id="MobiDB-lite"/>
    </source>
</evidence>
<dbReference type="GO" id="GO:0030261">
    <property type="term" value="P:chromosome condensation"/>
    <property type="evidence" value="ECO:0007669"/>
    <property type="project" value="TreeGrafter"/>
</dbReference>
<dbReference type="GO" id="GO:0045910">
    <property type="term" value="P:negative regulation of DNA recombination"/>
    <property type="evidence" value="ECO:0007669"/>
    <property type="project" value="TreeGrafter"/>
</dbReference>
<accession>A0AB40B1F9</accession>
<dbReference type="PANTHER" id="PTHR11467:SF36">
    <property type="entry name" value="HISTONE 24-RELATED"/>
    <property type="match status" value="1"/>
</dbReference>
<feature type="region of interest" description="Disordered" evidence="7">
    <location>
        <begin position="111"/>
        <end position="140"/>
    </location>
</feature>
<dbReference type="Pfam" id="PF00538">
    <property type="entry name" value="Linker_histone"/>
    <property type="match status" value="1"/>
</dbReference>
<dbReference type="CDD" id="cd00073">
    <property type="entry name" value="H15"/>
    <property type="match status" value="1"/>
</dbReference>
<dbReference type="InterPro" id="IPR005819">
    <property type="entry name" value="H1/H5"/>
</dbReference>
<evidence type="ECO:0000256" key="2">
    <source>
        <dbReference type="ARBA" id="ARBA00004286"/>
    </source>
</evidence>
<dbReference type="SUPFAM" id="SSF46785">
    <property type="entry name" value="Winged helix' DNA-binding domain"/>
    <property type="match status" value="1"/>
</dbReference>
<feature type="domain" description="H15" evidence="8">
    <location>
        <begin position="44"/>
        <end position="114"/>
    </location>
</feature>
<evidence type="ECO:0000256" key="5">
    <source>
        <dbReference type="ARBA" id="ARBA00023242"/>
    </source>
</evidence>
<evidence type="ECO:0000259" key="8">
    <source>
        <dbReference type="PROSITE" id="PS51504"/>
    </source>
</evidence>
<dbReference type="GO" id="GO:0031492">
    <property type="term" value="F:nucleosomal DNA binding"/>
    <property type="evidence" value="ECO:0007669"/>
    <property type="project" value="TreeGrafter"/>
</dbReference>
<dbReference type="InterPro" id="IPR036388">
    <property type="entry name" value="WH-like_DNA-bd_sf"/>
</dbReference>
<dbReference type="InterPro" id="IPR036390">
    <property type="entry name" value="WH_DNA-bd_sf"/>
</dbReference>
<dbReference type="InterPro" id="IPR005818">
    <property type="entry name" value="Histone_H1/H5_H15"/>
</dbReference>
<dbReference type="GO" id="GO:0030527">
    <property type="term" value="F:structural constituent of chromatin"/>
    <property type="evidence" value="ECO:0007669"/>
    <property type="project" value="InterPro"/>
</dbReference>
<evidence type="ECO:0000256" key="4">
    <source>
        <dbReference type="ARBA" id="ARBA00023125"/>
    </source>
</evidence>
<name>A0AB40B1F9_DIOCR</name>
<dbReference type="SMART" id="SM00526">
    <property type="entry name" value="H15"/>
    <property type="match status" value="1"/>
</dbReference>
<keyword evidence="5 6" id="KW-0539">Nucleus</keyword>
<dbReference type="GO" id="GO:0006334">
    <property type="term" value="P:nucleosome assembly"/>
    <property type="evidence" value="ECO:0007669"/>
    <property type="project" value="InterPro"/>
</dbReference>